<feature type="transmembrane region" description="Helical" evidence="3">
    <location>
        <begin position="101"/>
        <end position="118"/>
    </location>
</feature>
<protein>
    <submittedName>
        <fullName evidence="5">Serine/threonine-protein phosphatase</fullName>
    </submittedName>
</protein>
<name>A0A3A9YJX7_9ACTN</name>
<feature type="compositionally biased region" description="Acidic residues" evidence="2">
    <location>
        <begin position="260"/>
        <end position="276"/>
    </location>
</feature>
<feature type="transmembrane region" description="Helical" evidence="3">
    <location>
        <begin position="70"/>
        <end position="89"/>
    </location>
</feature>
<dbReference type="InterPro" id="IPR036457">
    <property type="entry name" value="PPM-type-like_dom_sf"/>
</dbReference>
<evidence type="ECO:0000313" key="5">
    <source>
        <dbReference type="EMBL" id="RKN36883.1"/>
    </source>
</evidence>
<keyword evidence="3" id="KW-0472">Membrane</keyword>
<feature type="region of interest" description="Disordered" evidence="2">
    <location>
        <begin position="236"/>
        <end position="280"/>
    </location>
</feature>
<dbReference type="EMBL" id="RBAL01000030">
    <property type="protein sequence ID" value="RKN36883.1"/>
    <property type="molecule type" value="Genomic_DNA"/>
</dbReference>
<dbReference type="GO" id="GO:0016791">
    <property type="term" value="F:phosphatase activity"/>
    <property type="evidence" value="ECO:0007669"/>
    <property type="project" value="TreeGrafter"/>
</dbReference>
<evidence type="ECO:0000313" key="6">
    <source>
        <dbReference type="Proteomes" id="UP000272474"/>
    </source>
</evidence>
<dbReference type="InterPro" id="IPR052016">
    <property type="entry name" value="Bact_Sigma-Reg"/>
</dbReference>
<dbReference type="PANTHER" id="PTHR43156:SF2">
    <property type="entry name" value="STAGE II SPORULATION PROTEIN E"/>
    <property type="match status" value="1"/>
</dbReference>
<evidence type="ECO:0000256" key="2">
    <source>
        <dbReference type="SAM" id="MobiDB-lite"/>
    </source>
</evidence>
<dbReference type="Proteomes" id="UP000272474">
    <property type="component" value="Unassembled WGS sequence"/>
</dbReference>
<feature type="region of interest" description="Disordered" evidence="2">
    <location>
        <begin position="1"/>
        <end position="21"/>
    </location>
</feature>
<organism evidence="5 6">
    <name type="scientific">Streptomyces hoynatensis</name>
    <dbReference type="NCBI Taxonomy" id="1141874"/>
    <lineage>
        <taxon>Bacteria</taxon>
        <taxon>Bacillati</taxon>
        <taxon>Actinomycetota</taxon>
        <taxon>Actinomycetes</taxon>
        <taxon>Kitasatosporales</taxon>
        <taxon>Streptomycetaceae</taxon>
        <taxon>Streptomyces</taxon>
    </lineage>
</organism>
<feature type="compositionally biased region" description="Low complexity" evidence="2">
    <location>
        <begin position="300"/>
        <end position="311"/>
    </location>
</feature>
<keyword evidence="6" id="KW-1185">Reference proteome</keyword>
<sequence>MRAARRPGRGHDGVRRMRRPRPAEPGLLPGWLRVLPLVLLVGVGVAQSLAPHWVQLGFLFAALPPLTSLIYGPVRTALLGVAVVVLLILPVTRAPHISDADLAAVAVIALFSVLISWIRSRYARDLIVVRDVAEAVQRAVMPPLPERVGHLGCTGLYRAAQVGALVGGDLYDVRAGPYGVRALVGDVQGHGLAAVGTVAAMLGAFREAVLDEPELRGVAGRLDRRLLVDRKAGLGPAAGAAGRDGRAGEGGEAGGAGEAGEADEADEAGETGEEAAGEAQRATEMFATALLMEFAPAGREAGEGAAQAHAGARPEREGAAEPRAGTLRLVVCGHPLPLLLRDGGVRELAVDPSPPLGLNLPDEPGPRETTVALRPGDVLLGYTDGVTEARNAEGAFYPLADRIAQRLREGEWRQGQVGPAALVDFVWRDLTEFTGRIEDDVALLSLSVPP</sequence>
<dbReference type="Gene3D" id="3.60.40.10">
    <property type="entry name" value="PPM-type phosphatase domain"/>
    <property type="match status" value="1"/>
</dbReference>
<dbReference type="PANTHER" id="PTHR43156">
    <property type="entry name" value="STAGE II SPORULATION PROTEIN E-RELATED"/>
    <property type="match status" value="1"/>
</dbReference>
<evidence type="ECO:0000256" key="1">
    <source>
        <dbReference type="ARBA" id="ARBA00022801"/>
    </source>
</evidence>
<comment type="caution">
    <text evidence="5">The sequence shown here is derived from an EMBL/GenBank/DDBJ whole genome shotgun (WGS) entry which is preliminary data.</text>
</comment>
<accession>A0A3A9YJX7</accession>
<reference evidence="5 6" key="1">
    <citation type="journal article" date="2014" name="Int. J. Syst. Evol. Microbiol.">
        <title>Streptomyces hoynatensis sp. nov., isolated from deep marine sediment.</title>
        <authorList>
            <person name="Veyisoglu A."/>
            <person name="Sahin N."/>
        </authorList>
    </citation>
    <scope>NUCLEOTIDE SEQUENCE [LARGE SCALE GENOMIC DNA]</scope>
    <source>
        <strain evidence="5 6">KCTC 29097</strain>
    </source>
</reference>
<dbReference type="InterPro" id="IPR001932">
    <property type="entry name" value="PPM-type_phosphatase-like_dom"/>
</dbReference>
<keyword evidence="3" id="KW-0812">Transmembrane</keyword>
<evidence type="ECO:0000259" key="4">
    <source>
        <dbReference type="SMART" id="SM00331"/>
    </source>
</evidence>
<keyword evidence="3" id="KW-1133">Transmembrane helix</keyword>
<feature type="transmembrane region" description="Helical" evidence="3">
    <location>
        <begin position="26"/>
        <end position="50"/>
    </location>
</feature>
<dbReference type="AlphaFoldDB" id="A0A3A9YJX7"/>
<proteinExistence type="predicted"/>
<feature type="domain" description="PPM-type phosphatase" evidence="4">
    <location>
        <begin position="151"/>
        <end position="448"/>
    </location>
</feature>
<dbReference type="SMART" id="SM00331">
    <property type="entry name" value="PP2C_SIG"/>
    <property type="match status" value="1"/>
</dbReference>
<keyword evidence="1" id="KW-0378">Hydrolase</keyword>
<feature type="region of interest" description="Disordered" evidence="2">
    <location>
        <begin position="300"/>
        <end position="320"/>
    </location>
</feature>
<dbReference type="Pfam" id="PF07228">
    <property type="entry name" value="SpoIIE"/>
    <property type="match status" value="2"/>
</dbReference>
<evidence type="ECO:0000256" key="3">
    <source>
        <dbReference type="SAM" id="Phobius"/>
    </source>
</evidence>
<gene>
    <name evidence="5" type="ORF">D7294_29445</name>
</gene>